<name>A0ABY7WNW0_9LACO</name>
<gene>
    <name evidence="1" type="ORF">PQ472_07715</name>
</gene>
<sequence>MGYSETPTWTLAANKVPAHVAGDKITFNVMSYPEVGTGVDDVAKAAYLNAAEITGSAWADDASVTFA</sequence>
<keyword evidence="2" id="KW-1185">Reference proteome</keyword>
<dbReference type="EMBL" id="CP117884">
    <property type="protein sequence ID" value="WDF81811.1"/>
    <property type="molecule type" value="Genomic_DNA"/>
</dbReference>
<accession>A0ABY7WNW0</accession>
<protein>
    <submittedName>
        <fullName evidence="1">Uncharacterized protein</fullName>
    </submittedName>
</protein>
<organism evidence="1 2">
    <name type="scientific">Lacticaseibacillus pabuli</name>
    <dbReference type="NCBI Taxonomy" id="3025672"/>
    <lineage>
        <taxon>Bacteria</taxon>
        <taxon>Bacillati</taxon>
        <taxon>Bacillota</taxon>
        <taxon>Bacilli</taxon>
        <taxon>Lactobacillales</taxon>
        <taxon>Lactobacillaceae</taxon>
        <taxon>Lacticaseibacillus</taxon>
    </lineage>
</organism>
<reference evidence="1 2" key="1">
    <citation type="submission" date="2023-02" db="EMBL/GenBank/DDBJ databases">
        <title>Genome sequence of Lacticaseibacillus sp. KACC 23028.</title>
        <authorList>
            <person name="Kim S."/>
            <person name="Heo J."/>
            <person name="Kwon S.-W."/>
        </authorList>
    </citation>
    <scope>NUCLEOTIDE SEQUENCE [LARGE SCALE GENOMIC DNA]</scope>
    <source>
        <strain evidence="1 2">KACC 23028</strain>
    </source>
</reference>
<dbReference type="RefSeq" id="WP_274258816.1">
    <property type="nucleotide sequence ID" value="NZ_CP117884.1"/>
</dbReference>
<evidence type="ECO:0000313" key="1">
    <source>
        <dbReference type="EMBL" id="WDF81811.1"/>
    </source>
</evidence>
<evidence type="ECO:0000313" key="2">
    <source>
        <dbReference type="Proteomes" id="UP001220377"/>
    </source>
</evidence>
<dbReference type="Proteomes" id="UP001220377">
    <property type="component" value="Chromosome"/>
</dbReference>
<proteinExistence type="predicted"/>